<sequence length="345" mass="37633">MKGNCNDHRTGAAKYHLHEGIVEDRAKGTCPVQQALTKIRIVRVRAEGQNINGRVECSGIIYWQTVFYGIFNLAAENFLRIVPFGIPWRRQSDVSHSACDIAPYRHQQVMVLAVGLEDSISPHWYPLELNLLSGDIFVGRYVGVAEAVVDRDVDCKQGYGYGDDPVPRGPRRGGPQRVPAAARVQEAARVRVGRQCVIRQERQDADDAGARARLNDQRANTIADIAAVLGGLGKGNKIVVAAATEGESASASATEEGGAETQTIAPVTTAEGKTLLPATVFWADRLDRNYAKKWTKNVRHELFEEAVLQKIAISDGSEDGELQRAPAELAAEQELQGGAEQSQRL</sequence>
<comment type="caution">
    <text evidence="1">The sequence shown here is derived from an EMBL/GenBank/DDBJ whole genome shotgun (WGS) entry which is preliminary data.</text>
</comment>
<organism evidence="1 2">
    <name type="scientific">Xylaria curta</name>
    <dbReference type="NCBI Taxonomy" id="42375"/>
    <lineage>
        <taxon>Eukaryota</taxon>
        <taxon>Fungi</taxon>
        <taxon>Dikarya</taxon>
        <taxon>Ascomycota</taxon>
        <taxon>Pezizomycotina</taxon>
        <taxon>Sordariomycetes</taxon>
        <taxon>Xylariomycetidae</taxon>
        <taxon>Xylariales</taxon>
        <taxon>Xylariaceae</taxon>
        <taxon>Xylaria</taxon>
    </lineage>
</organism>
<protein>
    <submittedName>
        <fullName evidence="1">Uncharacterized protein</fullName>
    </submittedName>
</protein>
<keyword evidence="2" id="KW-1185">Reference proteome</keyword>
<dbReference type="EMBL" id="JAPDGR010002625">
    <property type="protein sequence ID" value="KAJ2974930.1"/>
    <property type="molecule type" value="Genomic_DNA"/>
</dbReference>
<evidence type="ECO:0000313" key="1">
    <source>
        <dbReference type="EMBL" id="KAJ2974930.1"/>
    </source>
</evidence>
<proteinExistence type="predicted"/>
<evidence type="ECO:0000313" key="2">
    <source>
        <dbReference type="Proteomes" id="UP001143856"/>
    </source>
</evidence>
<dbReference type="Proteomes" id="UP001143856">
    <property type="component" value="Unassembled WGS sequence"/>
</dbReference>
<accession>A0ACC1N6L5</accession>
<reference evidence="1" key="1">
    <citation type="submission" date="2022-10" db="EMBL/GenBank/DDBJ databases">
        <title>Genome Sequence of Xylaria curta.</title>
        <authorList>
            <person name="Buettner E."/>
        </authorList>
    </citation>
    <scope>NUCLEOTIDE SEQUENCE</scope>
    <source>
        <strain evidence="1">Babe10</strain>
    </source>
</reference>
<gene>
    <name evidence="1" type="ORF">NUW58_g8499</name>
</gene>
<name>A0ACC1N6L5_9PEZI</name>